<evidence type="ECO:0000256" key="3">
    <source>
        <dbReference type="ARBA" id="ARBA00004997"/>
    </source>
</evidence>
<dbReference type="PANTHER" id="PTHR11817">
    <property type="entry name" value="PYRUVATE KINASE"/>
    <property type="match status" value="1"/>
</dbReference>
<dbReference type="InterPro" id="IPR015806">
    <property type="entry name" value="Pyrv_Knase_insert_dom_sf"/>
</dbReference>
<dbReference type="NCBIfam" id="TIGR01064">
    <property type="entry name" value="pyruv_kin"/>
    <property type="match status" value="1"/>
</dbReference>
<dbReference type="SUPFAM" id="SSF51621">
    <property type="entry name" value="Phosphoenolpyruvate/pyruvate domain"/>
    <property type="match status" value="1"/>
</dbReference>
<dbReference type="STRING" id="1802315.A3F51_00115"/>
<dbReference type="Gene3D" id="3.20.20.60">
    <property type="entry name" value="Phosphoenolpyruvate-binding domains"/>
    <property type="match status" value="1"/>
</dbReference>
<keyword evidence="8" id="KW-0547">Nucleotide-binding</keyword>
<dbReference type="Pfam" id="PF00224">
    <property type="entry name" value="PK"/>
    <property type="match status" value="1"/>
</dbReference>
<name>A0A1G2N220_9BACT</name>
<dbReference type="SUPFAM" id="SSF52935">
    <property type="entry name" value="PK C-terminal domain-like"/>
    <property type="match status" value="1"/>
</dbReference>
<keyword evidence="7" id="KW-0479">Metal-binding</keyword>
<organism evidence="18 19">
    <name type="scientific">Candidatus Taylorbacteria bacterium RIFCSPHIGHO2_12_FULL_45_16</name>
    <dbReference type="NCBI Taxonomy" id="1802315"/>
    <lineage>
        <taxon>Bacteria</taxon>
        <taxon>Candidatus Tayloriibacteriota</taxon>
    </lineage>
</organism>
<dbReference type="FunFam" id="2.40.33.10:FF:000001">
    <property type="entry name" value="Pyruvate kinase"/>
    <property type="match status" value="1"/>
</dbReference>
<comment type="cofactor">
    <cofactor evidence="1">
        <name>Mg(2+)</name>
        <dbReference type="ChEBI" id="CHEBI:18420"/>
    </cofactor>
</comment>
<dbReference type="GO" id="GO:0030955">
    <property type="term" value="F:potassium ion binding"/>
    <property type="evidence" value="ECO:0007669"/>
    <property type="project" value="UniProtKB-UniRule"/>
</dbReference>
<dbReference type="Gene3D" id="3.40.1380.20">
    <property type="entry name" value="Pyruvate kinase, C-terminal domain"/>
    <property type="match status" value="1"/>
</dbReference>
<dbReference type="Proteomes" id="UP000178089">
    <property type="component" value="Unassembled WGS sequence"/>
</dbReference>
<comment type="pathway">
    <text evidence="3 15">Carbohydrate degradation; glycolysis; pyruvate from D-glyceraldehyde 3-phosphate: step 5/5.</text>
</comment>
<keyword evidence="11 15" id="KW-0460">Magnesium</keyword>
<evidence type="ECO:0000256" key="11">
    <source>
        <dbReference type="ARBA" id="ARBA00022842"/>
    </source>
</evidence>
<comment type="catalytic activity">
    <reaction evidence="15">
        <text>pyruvate + ATP = phosphoenolpyruvate + ADP + H(+)</text>
        <dbReference type="Rhea" id="RHEA:18157"/>
        <dbReference type="ChEBI" id="CHEBI:15361"/>
        <dbReference type="ChEBI" id="CHEBI:15378"/>
        <dbReference type="ChEBI" id="CHEBI:30616"/>
        <dbReference type="ChEBI" id="CHEBI:58702"/>
        <dbReference type="ChEBI" id="CHEBI:456216"/>
        <dbReference type="EC" id="2.7.1.40"/>
    </reaction>
</comment>
<evidence type="ECO:0000256" key="4">
    <source>
        <dbReference type="ARBA" id="ARBA00008663"/>
    </source>
</evidence>
<keyword evidence="6 15" id="KW-0808">Transferase</keyword>
<keyword evidence="12 15" id="KW-0324">Glycolysis</keyword>
<dbReference type="SUPFAM" id="SSF50800">
    <property type="entry name" value="PK beta-barrel domain-like"/>
    <property type="match status" value="1"/>
</dbReference>
<dbReference type="InterPro" id="IPR015795">
    <property type="entry name" value="Pyrv_Knase_C"/>
</dbReference>
<comment type="caution">
    <text evidence="18">The sequence shown here is derived from an EMBL/GenBank/DDBJ whole genome shotgun (WGS) entry which is preliminary data.</text>
</comment>
<dbReference type="EC" id="2.7.1.40" evidence="5 14"/>
<dbReference type="EMBL" id="MHRT01000004">
    <property type="protein sequence ID" value="OHA29429.1"/>
    <property type="molecule type" value="Genomic_DNA"/>
</dbReference>
<evidence type="ECO:0000256" key="2">
    <source>
        <dbReference type="ARBA" id="ARBA00001958"/>
    </source>
</evidence>
<evidence type="ECO:0000256" key="1">
    <source>
        <dbReference type="ARBA" id="ARBA00001946"/>
    </source>
</evidence>
<feature type="domain" description="Pyruvate kinase barrel" evidence="16">
    <location>
        <begin position="5"/>
        <end position="325"/>
    </location>
</feature>
<dbReference type="PROSITE" id="PS00110">
    <property type="entry name" value="PYRUVATE_KINASE"/>
    <property type="match status" value="1"/>
</dbReference>
<dbReference type="GO" id="GO:0004743">
    <property type="term" value="F:pyruvate kinase activity"/>
    <property type="evidence" value="ECO:0007669"/>
    <property type="project" value="UniProtKB-UniRule"/>
</dbReference>
<dbReference type="Gene3D" id="2.40.33.10">
    <property type="entry name" value="PK beta-barrel domain-like"/>
    <property type="match status" value="1"/>
</dbReference>
<evidence type="ECO:0000256" key="15">
    <source>
        <dbReference type="RuleBase" id="RU000504"/>
    </source>
</evidence>
<evidence type="ECO:0000259" key="17">
    <source>
        <dbReference type="Pfam" id="PF02887"/>
    </source>
</evidence>
<dbReference type="InterPro" id="IPR018209">
    <property type="entry name" value="Pyrv_Knase_AS"/>
</dbReference>
<evidence type="ECO:0000256" key="9">
    <source>
        <dbReference type="ARBA" id="ARBA00022777"/>
    </source>
</evidence>
<proteinExistence type="inferred from homology"/>
<gene>
    <name evidence="18" type="ORF">A3F51_00115</name>
</gene>
<dbReference type="GO" id="GO:0016301">
    <property type="term" value="F:kinase activity"/>
    <property type="evidence" value="ECO:0007669"/>
    <property type="project" value="UniProtKB-KW"/>
</dbReference>
<evidence type="ECO:0000256" key="7">
    <source>
        <dbReference type="ARBA" id="ARBA00022723"/>
    </source>
</evidence>
<keyword evidence="10" id="KW-0067">ATP-binding</keyword>
<keyword evidence="9 15" id="KW-0418">Kinase</keyword>
<accession>A0A1G2N220</accession>
<dbReference type="InterPro" id="IPR001697">
    <property type="entry name" value="Pyr_Knase"/>
</dbReference>
<dbReference type="Pfam" id="PF02887">
    <property type="entry name" value="PK_C"/>
    <property type="match status" value="1"/>
</dbReference>
<evidence type="ECO:0000256" key="5">
    <source>
        <dbReference type="ARBA" id="ARBA00012142"/>
    </source>
</evidence>
<keyword evidence="13 18" id="KW-0670">Pyruvate</keyword>
<comment type="cofactor">
    <cofactor evidence="2">
        <name>K(+)</name>
        <dbReference type="ChEBI" id="CHEBI:29103"/>
    </cofactor>
</comment>
<evidence type="ECO:0000256" key="10">
    <source>
        <dbReference type="ARBA" id="ARBA00022840"/>
    </source>
</evidence>
<dbReference type="GO" id="GO:0005524">
    <property type="term" value="F:ATP binding"/>
    <property type="evidence" value="ECO:0007669"/>
    <property type="project" value="UniProtKB-KW"/>
</dbReference>
<dbReference type="NCBIfam" id="NF004978">
    <property type="entry name" value="PRK06354.1"/>
    <property type="match status" value="1"/>
</dbReference>
<feature type="domain" description="Pyruvate kinase C-terminal" evidence="17">
    <location>
        <begin position="357"/>
        <end position="468"/>
    </location>
</feature>
<sequence>MNLGKKTKIVCTIGPVTENLEKITELIDAGMNVARLNFSHGDFAEHQKRVDNIREAMRKTGKTLSILQDLCGPKIRIGTFKDKMITLHQGQTFTLTTDEVEGDENKVHINYPQLPQEVKKGSIIMLQDGSKRLEVLEIKSHDIITKVMIGGSLSGRKGVNVPGANLSLSALTDKDRADVAFGVRNSVDFVTLSFVRRASDITDLRKILDDAKSDAHIIAKIETPEALDCIDEIISAADGIMIARGDLAIEIPAEEVPLVQKLIISKCNAVGKPVITATQMLESMVKNPVPTRAEVSDIANAIIDGTDAIMLSEETTLGDFPIEAVKVMTKVAARVEKEIYTRDTIAGYRPPHGVTDVVSQSAVRCAHNVEAALIVALTRSGRSARMIARYRPAEPVLALSDNQAHANKLMLTFGCYPMVAPTFKTVDEIMEIVRKVTLDTGLVKKGDKVVIVAGMPFGTAAETNMILVETL</sequence>
<dbReference type="PRINTS" id="PR01050">
    <property type="entry name" value="PYRUVTKNASE"/>
</dbReference>
<reference evidence="18 19" key="1">
    <citation type="journal article" date="2016" name="Nat. Commun.">
        <title>Thousands of microbial genomes shed light on interconnected biogeochemical processes in an aquifer system.</title>
        <authorList>
            <person name="Anantharaman K."/>
            <person name="Brown C.T."/>
            <person name="Hug L.A."/>
            <person name="Sharon I."/>
            <person name="Castelle C.J."/>
            <person name="Probst A.J."/>
            <person name="Thomas B.C."/>
            <person name="Singh A."/>
            <person name="Wilkins M.J."/>
            <person name="Karaoz U."/>
            <person name="Brodie E.L."/>
            <person name="Williams K.H."/>
            <person name="Hubbard S.S."/>
            <person name="Banfield J.F."/>
        </authorList>
    </citation>
    <scope>NUCLEOTIDE SEQUENCE [LARGE SCALE GENOMIC DNA]</scope>
</reference>
<dbReference type="InterPro" id="IPR036918">
    <property type="entry name" value="Pyrv_Knase_C_sf"/>
</dbReference>
<dbReference type="AlphaFoldDB" id="A0A1G2N220"/>
<dbReference type="InterPro" id="IPR015793">
    <property type="entry name" value="Pyrv_Knase_brl"/>
</dbReference>
<protein>
    <recommendedName>
        <fullName evidence="5 14">Pyruvate kinase</fullName>
        <ecNumber evidence="5 14">2.7.1.40</ecNumber>
    </recommendedName>
</protein>
<evidence type="ECO:0000256" key="8">
    <source>
        <dbReference type="ARBA" id="ARBA00022741"/>
    </source>
</evidence>
<dbReference type="InterPro" id="IPR040442">
    <property type="entry name" value="Pyrv_kinase-like_dom_sf"/>
</dbReference>
<evidence type="ECO:0000256" key="6">
    <source>
        <dbReference type="ARBA" id="ARBA00022679"/>
    </source>
</evidence>
<evidence type="ECO:0000313" key="18">
    <source>
        <dbReference type="EMBL" id="OHA29429.1"/>
    </source>
</evidence>
<dbReference type="GO" id="GO:0000287">
    <property type="term" value="F:magnesium ion binding"/>
    <property type="evidence" value="ECO:0007669"/>
    <property type="project" value="UniProtKB-UniRule"/>
</dbReference>
<dbReference type="InterPro" id="IPR011037">
    <property type="entry name" value="Pyrv_Knase-like_insert_dom_sf"/>
</dbReference>
<evidence type="ECO:0000313" key="19">
    <source>
        <dbReference type="Proteomes" id="UP000178089"/>
    </source>
</evidence>
<dbReference type="FunFam" id="3.20.20.60:FF:000025">
    <property type="entry name" value="Pyruvate kinase"/>
    <property type="match status" value="1"/>
</dbReference>
<dbReference type="UniPathway" id="UPA00109">
    <property type="reaction ID" value="UER00188"/>
</dbReference>
<evidence type="ECO:0000256" key="13">
    <source>
        <dbReference type="ARBA" id="ARBA00023317"/>
    </source>
</evidence>
<dbReference type="InterPro" id="IPR015813">
    <property type="entry name" value="Pyrv/PenolPyrv_kinase-like_dom"/>
</dbReference>
<evidence type="ECO:0000256" key="12">
    <source>
        <dbReference type="ARBA" id="ARBA00023152"/>
    </source>
</evidence>
<comment type="similarity">
    <text evidence="4 15">Belongs to the pyruvate kinase family.</text>
</comment>
<dbReference type="NCBIfam" id="NF004491">
    <property type="entry name" value="PRK05826.1"/>
    <property type="match status" value="1"/>
</dbReference>
<evidence type="ECO:0000256" key="14">
    <source>
        <dbReference type="NCBIfam" id="TIGR01064"/>
    </source>
</evidence>
<evidence type="ECO:0000259" key="16">
    <source>
        <dbReference type="Pfam" id="PF00224"/>
    </source>
</evidence>